<dbReference type="RefSeq" id="WP_015780053.1">
    <property type="nucleotide sequence ID" value="NC_013169.1"/>
</dbReference>
<dbReference type="HOGENOM" id="CLU_107126_0_0_11"/>
<dbReference type="InterPro" id="IPR021309">
    <property type="entry name" value="YgaP-like_TM"/>
</dbReference>
<feature type="region of interest" description="Disordered" evidence="1">
    <location>
        <begin position="1"/>
        <end position="23"/>
    </location>
</feature>
<dbReference type="InterPro" id="IPR036873">
    <property type="entry name" value="Rhodanese-like_dom_sf"/>
</dbReference>
<dbReference type="Gene3D" id="6.10.140.1340">
    <property type="match status" value="1"/>
</dbReference>
<dbReference type="SMART" id="SM00450">
    <property type="entry name" value="RHOD"/>
    <property type="match status" value="1"/>
</dbReference>
<dbReference type="CDD" id="cd00158">
    <property type="entry name" value="RHOD"/>
    <property type="match status" value="1"/>
</dbReference>
<feature type="compositionally biased region" description="Low complexity" evidence="1">
    <location>
        <begin position="9"/>
        <end position="23"/>
    </location>
</feature>
<dbReference type="InterPro" id="IPR001307">
    <property type="entry name" value="Thiosulphate_STrfase_CS"/>
</dbReference>
<dbReference type="Gene3D" id="3.40.250.10">
    <property type="entry name" value="Rhodanese-like domain"/>
    <property type="match status" value="1"/>
</dbReference>
<dbReference type="EMBL" id="CP001686">
    <property type="protein sequence ID" value="ACV07117.1"/>
    <property type="molecule type" value="Genomic_DNA"/>
</dbReference>
<proteinExistence type="predicted"/>
<organism evidence="3 4">
    <name type="scientific">Kytococcus sedentarius (strain ATCC 14392 / DSM 20547 / JCM 11482 / CCUG 33030 / NBRC 15357 / NCTC 11040 / CCM 314 / 541)</name>
    <name type="common">Micrococcus sedentarius</name>
    <dbReference type="NCBI Taxonomy" id="478801"/>
    <lineage>
        <taxon>Bacteria</taxon>
        <taxon>Bacillati</taxon>
        <taxon>Actinomycetota</taxon>
        <taxon>Actinomycetes</taxon>
        <taxon>Micrococcales</taxon>
        <taxon>Kytococcaceae</taxon>
        <taxon>Kytococcus</taxon>
    </lineage>
</organism>
<dbReference type="KEGG" id="kse:Ksed_21280"/>
<protein>
    <submittedName>
        <fullName evidence="3">Rhodanese-related sulfurtransferase</fullName>
    </submittedName>
</protein>
<dbReference type="eggNOG" id="COG0607">
    <property type="taxonomic scope" value="Bacteria"/>
</dbReference>
<evidence type="ECO:0000259" key="2">
    <source>
        <dbReference type="PROSITE" id="PS50206"/>
    </source>
</evidence>
<keyword evidence="4" id="KW-1185">Reference proteome</keyword>
<feature type="domain" description="Rhodanese" evidence="2">
    <location>
        <begin position="37"/>
        <end position="131"/>
    </location>
</feature>
<reference evidence="3 4" key="1">
    <citation type="journal article" date="2009" name="Stand. Genomic Sci.">
        <title>Complete genome sequence of Kytococcus sedentarius type strain (541).</title>
        <authorList>
            <person name="Sims D."/>
            <person name="Brettin T."/>
            <person name="Detter J.C."/>
            <person name="Han C."/>
            <person name="Lapidus A."/>
            <person name="Copeland A."/>
            <person name="Glavina Del Rio T."/>
            <person name="Nolan M."/>
            <person name="Chen F."/>
            <person name="Lucas S."/>
            <person name="Tice H."/>
            <person name="Cheng J.F."/>
            <person name="Bruce D."/>
            <person name="Goodwin L."/>
            <person name="Pitluck S."/>
            <person name="Ovchinnikova G."/>
            <person name="Pati A."/>
            <person name="Ivanova N."/>
            <person name="Mavrommatis K."/>
            <person name="Chen A."/>
            <person name="Palaniappan K."/>
            <person name="D'haeseleer P."/>
            <person name="Chain P."/>
            <person name="Bristow J."/>
            <person name="Eisen J.A."/>
            <person name="Markowitz V."/>
            <person name="Hugenholtz P."/>
            <person name="Schneider S."/>
            <person name="Goker M."/>
            <person name="Pukall R."/>
            <person name="Kyrpides N.C."/>
            <person name="Klenk H.P."/>
        </authorList>
    </citation>
    <scope>NUCLEOTIDE SEQUENCE [LARGE SCALE GENOMIC DNA]</scope>
    <source>
        <strain evidence="4">ATCC 14392 / DSM 20547 / JCM 11482 / CCUG 33030 / NBRC 15357 / NCTC 11040 / CCM 314 / 541</strain>
    </source>
</reference>
<accession>C7NLC1</accession>
<evidence type="ECO:0000313" key="4">
    <source>
        <dbReference type="Proteomes" id="UP000006666"/>
    </source>
</evidence>
<dbReference type="PANTHER" id="PTHR43031">
    <property type="entry name" value="FAD-DEPENDENT OXIDOREDUCTASE"/>
    <property type="match status" value="1"/>
</dbReference>
<dbReference type="STRING" id="478801.Ksed_21280"/>
<gene>
    <name evidence="3" type="ordered locus">Ksed_21280</name>
</gene>
<dbReference type="Pfam" id="PF00581">
    <property type="entry name" value="Rhodanese"/>
    <property type="match status" value="1"/>
</dbReference>
<dbReference type="GO" id="GO:0004792">
    <property type="term" value="F:thiosulfate-cyanide sulfurtransferase activity"/>
    <property type="evidence" value="ECO:0007669"/>
    <property type="project" value="InterPro"/>
</dbReference>
<evidence type="ECO:0000256" key="1">
    <source>
        <dbReference type="SAM" id="MobiDB-lite"/>
    </source>
</evidence>
<dbReference type="PROSITE" id="PS00380">
    <property type="entry name" value="RHODANESE_1"/>
    <property type="match status" value="1"/>
</dbReference>
<name>C7NLC1_KYTSD</name>
<dbReference type="SUPFAM" id="SSF52821">
    <property type="entry name" value="Rhodanese/Cell cycle control phosphatase"/>
    <property type="match status" value="1"/>
</dbReference>
<dbReference type="Proteomes" id="UP000006666">
    <property type="component" value="Chromosome"/>
</dbReference>
<dbReference type="InterPro" id="IPR050229">
    <property type="entry name" value="GlpE_sulfurtransferase"/>
</dbReference>
<evidence type="ECO:0000313" key="3">
    <source>
        <dbReference type="EMBL" id="ACV07117.1"/>
    </source>
</evidence>
<dbReference type="PANTHER" id="PTHR43031:SF1">
    <property type="entry name" value="PYRIDINE NUCLEOTIDE-DISULPHIDE OXIDOREDUCTASE"/>
    <property type="match status" value="1"/>
</dbReference>
<dbReference type="InterPro" id="IPR001763">
    <property type="entry name" value="Rhodanese-like_dom"/>
</dbReference>
<dbReference type="Pfam" id="PF11127">
    <property type="entry name" value="YgaP-like_TM"/>
    <property type="match status" value="1"/>
</dbReference>
<dbReference type="AlphaFoldDB" id="C7NLC1"/>
<sequence>MTTMTNLAPTTESTSGQESGTPGIRSVADLRRALDAGGQTPLLLDVRTDGEFGAGHVPGAVLLPLHRIQEDPARVARELSACGEVVVICRSGNRARSAAEALRGHLPAASAPAVLEGGMVAWEQAGGETREGTGTGVWDMQRQVRFVAGAMVLTAVVASTRVPAVKWAAAGVGAGLATSGATGACPMAGALALMPWNRGTSLEDGLCAVRERHAGG</sequence>
<dbReference type="PROSITE" id="PS50206">
    <property type="entry name" value="RHODANESE_3"/>
    <property type="match status" value="1"/>
</dbReference>